<dbReference type="GO" id="GO:0005794">
    <property type="term" value="C:Golgi apparatus"/>
    <property type="evidence" value="ECO:0007669"/>
    <property type="project" value="TreeGrafter"/>
</dbReference>
<dbReference type="Pfam" id="PF03909">
    <property type="entry name" value="BSD"/>
    <property type="match status" value="1"/>
</dbReference>
<feature type="region of interest" description="Disordered" evidence="1">
    <location>
        <begin position="1"/>
        <end position="62"/>
    </location>
</feature>
<evidence type="ECO:0000259" key="2">
    <source>
        <dbReference type="PROSITE" id="PS50858"/>
    </source>
</evidence>
<dbReference type="InterPro" id="IPR035925">
    <property type="entry name" value="BSD_dom_sf"/>
</dbReference>
<dbReference type="SMART" id="SM00751">
    <property type="entry name" value="BSD"/>
    <property type="match status" value="1"/>
</dbReference>
<gene>
    <name evidence="3" type="ORF">KP79_PYT07709</name>
</gene>
<dbReference type="GO" id="GO:0048172">
    <property type="term" value="P:regulation of short-term neuronal synaptic plasticity"/>
    <property type="evidence" value="ECO:0007669"/>
    <property type="project" value="TreeGrafter"/>
</dbReference>
<comment type="caution">
    <text evidence="3">The sequence shown here is derived from an EMBL/GenBank/DDBJ whole genome shotgun (WGS) entry which is preliminary data.</text>
</comment>
<dbReference type="AlphaFoldDB" id="A0A210QFE3"/>
<feature type="compositionally biased region" description="Low complexity" evidence="1">
    <location>
        <begin position="245"/>
        <end position="255"/>
    </location>
</feature>
<dbReference type="STRING" id="6573.A0A210QFE3"/>
<reference evidence="3 4" key="1">
    <citation type="journal article" date="2017" name="Nat. Ecol. Evol.">
        <title>Scallop genome provides insights into evolution of bilaterian karyotype and development.</title>
        <authorList>
            <person name="Wang S."/>
            <person name="Zhang J."/>
            <person name="Jiao W."/>
            <person name="Li J."/>
            <person name="Xun X."/>
            <person name="Sun Y."/>
            <person name="Guo X."/>
            <person name="Huan P."/>
            <person name="Dong B."/>
            <person name="Zhang L."/>
            <person name="Hu X."/>
            <person name="Sun X."/>
            <person name="Wang J."/>
            <person name="Zhao C."/>
            <person name="Wang Y."/>
            <person name="Wang D."/>
            <person name="Huang X."/>
            <person name="Wang R."/>
            <person name="Lv J."/>
            <person name="Li Y."/>
            <person name="Zhang Z."/>
            <person name="Liu B."/>
            <person name="Lu W."/>
            <person name="Hui Y."/>
            <person name="Liang J."/>
            <person name="Zhou Z."/>
            <person name="Hou R."/>
            <person name="Li X."/>
            <person name="Liu Y."/>
            <person name="Li H."/>
            <person name="Ning X."/>
            <person name="Lin Y."/>
            <person name="Zhao L."/>
            <person name="Xing Q."/>
            <person name="Dou J."/>
            <person name="Li Y."/>
            <person name="Mao J."/>
            <person name="Guo H."/>
            <person name="Dou H."/>
            <person name="Li T."/>
            <person name="Mu C."/>
            <person name="Jiang W."/>
            <person name="Fu Q."/>
            <person name="Fu X."/>
            <person name="Miao Y."/>
            <person name="Liu J."/>
            <person name="Yu Q."/>
            <person name="Li R."/>
            <person name="Liao H."/>
            <person name="Li X."/>
            <person name="Kong Y."/>
            <person name="Jiang Z."/>
            <person name="Chourrout D."/>
            <person name="Li R."/>
            <person name="Bao Z."/>
        </authorList>
    </citation>
    <scope>NUCLEOTIDE SEQUENCE [LARGE SCALE GENOMIC DNA]</scope>
    <source>
        <strain evidence="3 4">PY_sf001</strain>
    </source>
</reference>
<accession>A0A210QFE3</accession>
<dbReference type="GO" id="GO:0038203">
    <property type="term" value="P:TORC2 signaling"/>
    <property type="evidence" value="ECO:0007669"/>
    <property type="project" value="TreeGrafter"/>
</dbReference>
<feature type="compositionally biased region" description="Basic and acidic residues" evidence="1">
    <location>
        <begin position="20"/>
        <end position="33"/>
    </location>
</feature>
<protein>
    <submittedName>
        <fullName evidence="3">Synapse-associated protein 1</fullName>
    </submittedName>
</protein>
<dbReference type="OrthoDB" id="47923at2759"/>
<dbReference type="InterPro" id="IPR005607">
    <property type="entry name" value="BSD_dom"/>
</dbReference>
<name>A0A210QFE3_MIZYE</name>
<dbReference type="SUPFAM" id="SSF140383">
    <property type="entry name" value="BSD domain-like"/>
    <property type="match status" value="1"/>
</dbReference>
<dbReference type="GO" id="GO:0005634">
    <property type="term" value="C:nucleus"/>
    <property type="evidence" value="ECO:0007669"/>
    <property type="project" value="TreeGrafter"/>
</dbReference>
<dbReference type="EMBL" id="NEDP02003883">
    <property type="protein sequence ID" value="OWF47477.1"/>
    <property type="molecule type" value="Genomic_DNA"/>
</dbReference>
<dbReference type="PROSITE" id="PS50858">
    <property type="entry name" value="BSD"/>
    <property type="match status" value="1"/>
</dbReference>
<dbReference type="PANTHER" id="PTHR16019">
    <property type="entry name" value="SYNAPSE-ASSOCIATED PROTEIN"/>
    <property type="match status" value="1"/>
</dbReference>
<evidence type="ECO:0000313" key="3">
    <source>
        <dbReference type="EMBL" id="OWF47477.1"/>
    </source>
</evidence>
<organism evidence="3 4">
    <name type="scientific">Mizuhopecten yessoensis</name>
    <name type="common">Japanese scallop</name>
    <name type="synonym">Patinopecten yessoensis</name>
    <dbReference type="NCBI Taxonomy" id="6573"/>
    <lineage>
        <taxon>Eukaryota</taxon>
        <taxon>Metazoa</taxon>
        <taxon>Spiralia</taxon>
        <taxon>Lophotrochozoa</taxon>
        <taxon>Mollusca</taxon>
        <taxon>Bivalvia</taxon>
        <taxon>Autobranchia</taxon>
        <taxon>Pteriomorphia</taxon>
        <taxon>Pectinida</taxon>
        <taxon>Pectinoidea</taxon>
        <taxon>Pectinidae</taxon>
        <taxon>Mizuhopecten</taxon>
    </lineage>
</organism>
<sequence length="379" mass="43326">MTSWLGVGGEKSPTEDSSVEENKENEKSEDKTQEQNQPSETKSTEKDNVNPDIATEEKDLSFDEAKQALEDASSKAINTAKEWGSFLYSYGKAATKTVTDHAKQITKSVEDKTFLGDFSREQDKFVTEKKEKVKRSEAAVPPWIGYNEEESLKEQILALSTDKRHFLRNPPSGIQFQFHFESMFPIATATLQEDPNLQKMRFELVPKQINEETFWRNYFYRVSLIKQSTQLTVLAQETGSTGEKSSNGSRRSSVGSVDKGFLFVETKNSAPNDHLQKEEEFVAGSPPQDEFISDTFQENDVNDDDLRKEMQLLGVDEIKADKNDQEEDTDIPQWERELQQELQEYEMVNDGTELDEDDGDIENEILQQIEQESKTIHTN</sequence>
<feature type="region of interest" description="Disordered" evidence="1">
    <location>
        <begin position="236"/>
        <end position="255"/>
    </location>
</feature>
<evidence type="ECO:0000313" key="4">
    <source>
        <dbReference type="Proteomes" id="UP000242188"/>
    </source>
</evidence>
<dbReference type="InterPro" id="IPR051494">
    <property type="entry name" value="BSD_domain-containing"/>
</dbReference>
<feature type="domain" description="BSD" evidence="2">
    <location>
        <begin position="174"/>
        <end position="226"/>
    </location>
</feature>
<dbReference type="GO" id="GO:0045202">
    <property type="term" value="C:synapse"/>
    <property type="evidence" value="ECO:0007669"/>
    <property type="project" value="TreeGrafter"/>
</dbReference>
<dbReference type="Proteomes" id="UP000242188">
    <property type="component" value="Unassembled WGS sequence"/>
</dbReference>
<proteinExistence type="predicted"/>
<keyword evidence="4" id="KW-1185">Reference proteome</keyword>
<dbReference type="PANTHER" id="PTHR16019:SF6">
    <property type="entry name" value="SYNAPSE-ASSOCIATED PROTEIN 1"/>
    <property type="match status" value="1"/>
</dbReference>
<evidence type="ECO:0000256" key="1">
    <source>
        <dbReference type="SAM" id="MobiDB-lite"/>
    </source>
</evidence>
<feature type="compositionally biased region" description="Basic and acidic residues" evidence="1">
    <location>
        <begin position="42"/>
        <end position="62"/>
    </location>
</feature>
<dbReference type="Gene3D" id="1.10.3970.10">
    <property type="entry name" value="BSD domain"/>
    <property type="match status" value="1"/>
</dbReference>